<dbReference type="InterPro" id="IPR000801">
    <property type="entry name" value="Esterase-like"/>
</dbReference>
<dbReference type="Pfam" id="PF00756">
    <property type="entry name" value="Esterase"/>
    <property type="match status" value="1"/>
</dbReference>
<evidence type="ECO:0000256" key="5">
    <source>
        <dbReference type="ARBA" id="ARBA00022801"/>
    </source>
</evidence>
<dbReference type="EC" id="3.1.2.12" evidence="2"/>
<feature type="non-terminal residue" evidence="7">
    <location>
        <position position="403"/>
    </location>
</feature>
<keyword evidence="4" id="KW-0719">Serine esterase</keyword>
<name>A0A173G932_9HYPO</name>
<dbReference type="EMBL" id="KU202464">
    <property type="protein sequence ID" value="ANH22701.1"/>
    <property type="molecule type" value="Genomic_DNA"/>
</dbReference>
<keyword evidence="5" id="KW-0378">Hydrolase</keyword>
<dbReference type="PANTHER" id="PTHR10061:SF0">
    <property type="entry name" value="S-FORMYLGLUTATHIONE HYDROLASE"/>
    <property type="match status" value="1"/>
</dbReference>
<evidence type="ECO:0000256" key="4">
    <source>
        <dbReference type="ARBA" id="ARBA00022487"/>
    </source>
</evidence>
<keyword evidence="6" id="KW-0732">Signal</keyword>
<evidence type="ECO:0000256" key="1">
    <source>
        <dbReference type="ARBA" id="ARBA00005622"/>
    </source>
</evidence>
<dbReference type="SUPFAM" id="SSF53474">
    <property type="entry name" value="alpha/beta-Hydrolases"/>
    <property type="match status" value="1"/>
</dbReference>
<dbReference type="InterPro" id="IPR029058">
    <property type="entry name" value="AB_hydrolase_fold"/>
</dbReference>
<feature type="chain" id="PRO_5008006392" description="S-formylglutathione hydrolase" evidence="6">
    <location>
        <begin position="17"/>
        <end position="403"/>
    </location>
</feature>
<evidence type="ECO:0000256" key="3">
    <source>
        <dbReference type="ARBA" id="ARBA00016774"/>
    </source>
</evidence>
<dbReference type="GO" id="GO:0005829">
    <property type="term" value="C:cytosol"/>
    <property type="evidence" value="ECO:0007669"/>
    <property type="project" value="TreeGrafter"/>
</dbReference>
<proteinExistence type="inferred from homology"/>
<dbReference type="GO" id="GO:0018738">
    <property type="term" value="F:S-formylglutathione hydrolase activity"/>
    <property type="evidence" value="ECO:0007669"/>
    <property type="project" value="UniProtKB-EC"/>
</dbReference>
<accession>A0A173G932</accession>
<protein>
    <recommendedName>
        <fullName evidence="3">S-formylglutathione hydrolase</fullName>
        <ecNumber evidence="2">3.1.2.12</ecNumber>
    </recommendedName>
</protein>
<dbReference type="GO" id="GO:0046294">
    <property type="term" value="P:formaldehyde catabolic process"/>
    <property type="evidence" value="ECO:0007669"/>
    <property type="project" value="InterPro"/>
</dbReference>
<dbReference type="InterPro" id="IPR014186">
    <property type="entry name" value="S-formylglutathione_hydrol"/>
</dbReference>
<reference evidence="7" key="1">
    <citation type="journal article" date="2016" name="BMC Genomics">
        <title>Genome sequence and comparative analysis of clavicipitaceous insect-pathogenic fungus Aschersonia badia with Metarhizium spp.</title>
        <authorList>
            <person name="Agrawal Y."/>
            <person name="Narwani T."/>
            <person name="Subramanian S."/>
        </authorList>
    </citation>
    <scope>NUCLEOTIDE SEQUENCE</scope>
    <source>
        <strain evidence="7">MTCC 10142</strain>
    </source>
</reference>
<dbReference type="Gene3D" id="3.40.50.1820">
    <property type="entry name" value="alpha/beta hydrolase"/>
    <property type="match status" value="1"/>
</dbReference>
<dbReference type="AlphaFoldDB" id="A0A173G932"/>
<feature type="signal peptide" evidence="6">
    <location>
        <begin position="1"/>
        <end position="16"/>
    </location>
</feature>
<evidence type="ECO:0000256" key="6">
    <source>
        <dbReference type="SAM" id="SignalP"/>
    </source>
</evidence>
<evidence type="ECO:0000256" key="2">
    <source>
        <dbReference type="ARBA" id="ARBA00012479"/>
    </source>
</evidence>
<dbReference type="GO" id="GO:0052689">
    <property type="term" value="F:carboxylic ester hydrolase activity"/>
    <property type="evidence" value="ECO:0007669"/>
    <property type="project" value="UniProtKB-KW"/>
</dbReference>
<sequence length="403" mass="43756">MKFSLIALASAAATMAVDKRQTTPQAHVQICLGADAQPPCIGGTDYFFDQCHELHPPYYKNSNTFLPSEGEYECWLYSNDCGAECVDHNDCKFGPIGYWSKVATNLSTKSITNETNERDDNPGPAHTNPPKMAFTTDATIASFGGHFHKLTHASNTTQTSMKANIFIPGTATSACPAPLLIYLSGLSCTPDNCTEKGFLQAHAAKHNLAVLYPDTSPRGTSLPGEHDSWDFGSAASFYIDATASPWSANYRMETYLTAELPGLVFAQFPQLDPSRVSIAGHSMGGHGALTLFLKNPGKYKSVSAWAPICNPSACPWGEKAFTGYLGSADRDQWKKHDATELVGGWKGELNCLIDVGTGDQFYKSGQLLPENFAKAVKDAGIEGVKLRYHDVRFPLSSHIYSFP</sequence>
<dbReference type="PANTHER" id="PTHR10061">
    <property type="entry name" value="S-FORMYLGLUTATHIONE HYDROLASE"/>
    <property type="match status" value="1"/>
</dbReference>
<organism evidence="7">
    <name type="scientific">Hypocrella siamensis</name>
    <dbReference type="NCBI Taxonomy" id="696354"/>
    <lineage>
        <taxon>Eukaryota</taxon>
        <taxon>Fungi</taxon>
        <taxon>Dikarya</taxon>
        <taxon>Ascomycota</taxon>
        <taxon>Pezizomycotina</taxon>
        <taxon>Sordariomycetes</taxon>
        <taxon>Hypocreomycetidae</taxon>
        <taxon>Hypocreales</taxon>
        <taxon>Clavicipitaceae</taxon>
        <taxon>Hypocrella</taxon>
    </lineage>
</organism>
<comment type="similarity">
    <text evidence="1">Belongs to the esterase D family.</text>
</comment>
<evidence type="ECO:0000313" key="7">
    <source>
        <dbReference type="EMBL" id="ANH22701.1"/>
    </source>
</evidence>